<reference evidence="1" key="1">
    <citation type="submission" date="2022-06" db="EMBL/GenBank/DDBJ databases">
        <title>Gramella sediminis sp. nov., isolated from deep-sea sediment of the Indian Ocean.</title>
        <authorList>
            <person name="Yang L."/>
        </authorList>
    </citation>
    <scope>NUCLEOTIDE SEQUENCE</scope>
    <source>
        <strain evidence="1">HMD3159</strain>
    </source>
</reference>
<keyword evidence="1" id="KW-0808">Transferase</keyword>
<dbReference type="Gene3D" id="3.40.50.150">
    <property type="entry name" value="Vaccinia Virus protein VP39"/>
    <property type="match status" value="1"/>
</dbReference>
<dbReference type="RefSeq" id="WP_252112031.1">
    <property type="nucleotide sequence ID" value="NZ_JAMSCK010000002.1"/>
</dbReference>
<dbReference type="Proteomes" id="UP001155077">
    <property type="component" value="Unassembled WGS sequence"/>
</dbReference>
<proteinExistence type="predicted"/>
<name>A0ABT0Z1E5_9FLAO</name>
<dbReference type="EMBL" id="JAMSCK010000002">
    <property type="protein sequence ID" value="MCM8569215.1"/>
    <property type="molecule type" value="Genomic_DNA"/>
</dbReference>
<evidence type="ECO:0000313" key="1">
    <source>
        <dbReference type="EMBL" id="MCM8569215.1"/>
    </source>
</evidence>
<organism evidence="1 2">
    <name type="scientific">Gramella jeungdoensis</name>
    <dbReference type="NCBI Taxonomy" id="708091"/>
    <lineage>
        <taxon>Bacteria</taxon>
        <taxon>Pseudomonadati</taxon>
        <taxon>Bacteroidota</taxon>
        <taxon>Flavobacteriia</taxon>
        <taxon>Flavobacteriales</taxon>
        <taxon>Flavobacteriaceae</taxon>
        <taxon>Christiangramia</taxon>
    </lineage>
</organism>
<accession>A0ABT0Z1E5</accession>
<dbReference type="CDD" id="cd02440">
    <property type="entry name" value="AdoMet_MTases"/>
    <property type="match status" value="1"/>
</dbReference>
<evidence type="ECO:0000313" key="2">
    <source>
        <dbReference type="Proteomes" id="UP001155077"/>
    </source>
</evidence>
<dbReference type="InterPro" id="IPR029063">
    <property type="entry name" value="SAM-dependent_MTases_sf"/>
</dbReference>
<dbReference type="SUPFAM" id="SSF53335">
    <property type="entry name" value="S-adenosyl-L-methionine-dependent methyltransferases"/>
    <property type="match status" value="1"/>
</dbReference>
<protein>
    <submittedName>
        <fullName evidence="1">Class I SAM-dependent methyltransferase</fullName>
    </submittedName>
</protein>
<dbReference type="GO" id="GO:0008168">
    <property type="term" value="F:methyltransferase activity"/>
    <property type="evidence" value="ECO:0007669"/>
    <property type="project" value="UniProtKB-KW"/>
</dbReference>
<sequence>MENITDHKAFVETNYRKFCFLKGNEFIASEYAIFVIIELIKRFKVHSILELGAGIGTIADTVISYCGEINHSMDYSATESNQFCREALKTNLKNFEALKLYDALDELPSDEKFDLIIIDGNEDLNLVSQFCKPQSILLVEGDRFDQTKIILSKFPNNKYVNVTTLAKKKEYAPGKKGIYQGGARIIFLNPDLNKILFWFKHKVHTYLIRYIRTY</sequence>
<keyword evidence="1" id="KW-0489">Methyltransferase</keyword>
<dbReference type="GO" id="GO:0032259">
    <property type="term" value="P:methylation"/>
    <property type="evidence" value="ECO:0007669"/>
    <property type="project" value="UniProtKB-KW"/>
</dbReference>
<keyword evidence="2" id="KW-1185">Reference proteome</keyword>
<gene>
    <name evidence="1" type="ORF">NE848_07485</name>
</gene>
<comment type="caution">
    <text evidence="1">The sequence shown here is derived from an EMBL/GenBank/DDBJ whole genome shotgun (WGS) entry which is preliminary data.</text>
</comment>